<dbReference type="InterPro" id="IPR023842">
    <property type="entry name" value="Bacillithiol_biosynth_BshB1"/>
</dbReference>
<dbReference type="EMBL" id="BAAADJ010000064">
    <property type="protein sequence ID" value="GAA0347795.1"/>
    <property type="molecule type" value="Genomic_DNA"/>
</dbReference>
<sequence>MAVNQDPLDILAIGAHADDVEIGMAGTLAKFTSTGYKAAICDLTLANLSSNGTVENRKIEADAAANILDISERINLGIHDRGIRLEEEQIGKVVSVIRRFRPKLLFIPYEVDRHPDHGWCTKLVEEAAFSSGIRRYQDPNGLPPHKVHAIYYYFINGFHKPSFCVDITDTMDKKIKSLLAYESQFSRQGVDSVQTPLTNGYIESVEARERMMGKEVGVTFAEGFISKTPLLLGTNGMGL</sequence>
<protein>
    <submittedName>
        <fullName evidence="3">Bacillithiol biosynthesis deacetylase BshB1</fullName>
    </submittedName>
</protein>
<gene>
    <name evidence="3" type="primary">bshB1</name>
    <name evidence="3" type="ORF">GCM10008967_42660</name>
</gene>
<evidence type="ECO:0000313" key="3">
    <source>
        <dbReference type="EMBL" id="GAA0347795.1"/>
    </source>
</evidence>
<dbReference type="RefSeq" id="WP_343804291.1">
    <property type="nucleotide sequence ID" value="NZ_BAAADJ010000064.1"/>
</dbReference>
<dbReference type="SUPFAM" id="SSF102588">
    <property type="entry name" value="LmbE-like"/>
    <property type="match status" value="1"/>
</dbReference>
<keyword evidence="4" id="KW-1185">Reference proteome</keyword>
<dbReference type="InterPro" id="IPR024078">
    <property type="entry name" value="LmbE-like_dom_sf"/>
</dbReference>
<dbReference type="Gene3D" id="3.40.50.10320">
    <property type="entry name" value="LmbE-like"/>
    <property type="match status" value="1"/>
</dbReference>
<evidence type="ECO:0000256" key="2">
    <source>
        <dbReference type="ARBA" id="ARBA00024609"/>
    </source>
</evidence>
<comment type="cofactor">
    <cofactor evidence="1">
        <name>Zn(2+)</name>
        <dbReference type="ChEBI" id="CHEBI:29105"/>
    </cofactor>
</comment>
<organism evidence="3 4">
    <name type="scientific">Bacillus carboniphilus</name>
    <dbReference type="NCBI Taxonomy" id="86663"/>
    <lineage>
        <taxon>Bacteria</taxon>
        <taxon>Bacillati</taxon>
        <taxon>Bacillota</taxon>
        <taxon>Bacilli</taxon>
        <taxon>Bacillales</taxon>
        <taxon>Bacillaceae</taxon>
        <taxon>Bacillus</taxon>
    </lineage>
</organism>
<name>A0ABN0WVF7_9BACI</name>
<reference evidence="3 4" key="1">
    <citation type="journal article" date="2019" name="Int. J. Syst. Evol. Microbiol.">
        <title>The Global Catalogue of Microorganisms (GCM) 10K type strain sequencing project: providing services to taxonomists for standard genome sequencing and annotation.</title>
        <authorList>
            <consortium name="The Broad Institute Genomics Platform"/>
            <consortium name="The Broad Institute Genome Sequencing Center for Infectious Disease"/>
            <person name="Wu L."/>
            <person name="Ma J."/>
        </authorList>
    </citation>
    <scope>NUCLEOTIDE SEQUENCE [LARGE SCALE GENOMIC DNA]</scope>
    <source>
        <strain evidence="3 4">JCM 9731</strain>
    </source>
</reference>
<comment type="caution">
    <text evidence="3">The sequence shown here is derived from an EMBL/GenBank/DDBJ whole genome shotgun (WGS) entry which is preliminary data.</text>
</comment>
<proteinExistence type="predicted"/>
<comment type="catalytic activity">
    <reaction evidence="2">
        <text>(S)-malyl N-acetyl-alpha-D-glucosaminide + H2O = (S)-malyl alpha-D-glucosaminide + acetate</text>
        <dbReference type="Rhea" id="RHEA:33411"/>
        <dbReference type="ChEBI" id="CHEBI:15377"/>
        <dbReference type="ChEBI" id="CHEBI:30089"/>
        <dbReference type="ChEBI" id="CHEBI:64870"/>
        <dbReference type="ChEBI" id="CHEBI:64871"/>
    </reaction>
</comment>
<accession>A0ABN0WVF7</accession>
<evidence type="ECO:0000256" key="1">
    <source>
        <dbReference type="ARBA" id="ARBA00001947"/>
    </source>
</evidence>
<evidence type="ECO:0000313" key="4">
    <source>
        <dbReference type="Proteomes" id="UP001500782"/>
    </source>
</evidence>
<dbReference type="Proteomes" id="UP001500782">
    <property type="component" value="Unassembled WGS sequence"/>
</dbReference>
<dbReference type="NCBIfam" id="TIGR04001">
    <property type="entry name" value="thiol_BshB1"/>
    <property type="match status" value="1"/>
</dbReference>
<dbReference type="PANTHER" id="PTHR12993">
    <property type="entry name" value="N-ACETYLGLUCOSAMINYL-PHOSPHATIDYLINOSITOL DE-N-ACETYLASE-RELATED"/>
    <property type="match status" value="1"/>
</dbReference>
<dbReference type="PANTHER" id="PTHR12993:SF30">
    <property type="entry name" value="N-ACETYL-ALPHA-D-GLUCOSAMINYL L-MALATE DEACETYLASE 1"/>
    <property type="match status" value="1"/>
</dbReference>
<dbReference type="Pfam" id="PF02585">
    <property type="entry name" value="PIG-L"/>
    <property type="match status" value="1"/>
</dbReference>
<dbReference type="InterPro" id="IPR003737">
    <property type="entry name" value="GlcNAc_PI_deacetylase-related"/>
</dbReference>